<dbReference type="GO" id="GO:0003676">
    <property type="term" value="F:nucleic acid binding"/>
    <property type="evidence" value="ECO:0007669"/>
    <property type="project" value="InterPro"/>
</dbReference>
<gene>
    <name evidence="3" type="ORF">BJ554DRAFT_7373</name>
</gene>
<keyword evidence="4" id="KW-1185">Reference proteome</keyword>
<dbReference type="PROSITE" id="PS50174">
    <property type="entry name" value="G_PATCH"/>
    <property type="match status" value="1"/>
</dbReference>
<feature type="compositionally biased region" description="Basic and acidic residues" evidence="1">
    <location>
        <begin position="231"/>
        <end position="244"/>
    </location>
</feature>
<accession>A0A8H7ZWK9</accession>
<dbReference type="Pfam" id="PF01585">
    <property type="entry name" value="G-patch"/>
    <property type="match status" value="1"/>
</dbReference>
<dbReference type="SMART" id="SM00443">
    <property type="entry name" value="G_patch"/>
    <property type="match status" value="1"/>
</dbReference>
<dbReference type="PANTHER" id="PTHR23149">
    <property type="entry name" value="G PATCH DOMAIN CONTAINING PROTEIN"/>
    <property type="match status" value="1"/>
</dbReference>
<dbReference type="EMBL" id="JAEFCI010005043">
    <property type="protein sequence ID" value="KAG5460564.1"/>
    <property type="molecule type" value="Genomic_DNA"/>
</dbReference>
<evidence type="ECO:0000313" key="3">
    <source>
        <dbReference type="EMBL" id="KAG5460564.1"/>
    </source>
</evidence>
<dbReference type="InterPro" id="IPR050656">
    <property type="entry name" value="PINX1"/>
</dbReference>
<protein>
    <recommendedName>
        <fullName evidence="2">G-patch domain-containing protein</fullName>
    </recommendedName>
</protein>
<feature type="domain" description="G-patch" evidence="2">
    <location>
        <begin position="116"/>
        <end position="162"/>
    </location>
</feature>
<proteinExistence type="predicted"/>
<dbReference type="AlphaFoldDB" id="A0A8H7ZWK9"/>
<feature type="region of interest" description="Disordered" evidence="1">
    <location>
        <begin position="183"/>
        <end position="361"/>
    </location>
</feature>
<comment type="caution">
    <text evidence="3">The sequence shown here is derived from an EMBL/GenBank/DDBJ whole genome shotgun (WGS) entry which is preliminary data.</text>
</comment>
<dbReference type="Proteomes" id="UP000673691">
    <property type="component" value="Unassembled WGS sequence"/>
</dbReference>
<dbReference type="OrthoDB" id="29523at2759"/>
<evidence type="ECO:0000256" key="1">
    <source>
        <dbReference type="SAM" id="MobiDB-lite"/>
    </source>
</evidence>
<reference evidence="3 4" key="1">
    <citation type="journal article" name="Sci. Rep.">
        <title>Genome-scale phylogenetic analyses confirm Olpidium as the closest living zoosporic fungus to the non-flagellated, terrestrial fungi.</title>
        <authorList>
            <person name="Chang Y."/>
            <person name="Rochon D."/>
            <person name="Sekimoto S."/>
            <person name="Wang Y."/>
            <person name="Chovatia M."/>
            <person name="Sandor L."/>
            <person name="Salamov A."/>
            <person name="Grigoriev I.V."/>
            <person name="Stajich J.E."/>
            <person name="Spatafora J.W."/>
        </authorList>
    </citation>
    <scope>NUCLEOTIDE SEQUENCE [LARGE SCALE GENOMIC DNA]</scope>
    <source>
        <strain evidence="3">S191</strain>
    </source>
</reference>
<sequence>MVSLARFLGRGKKKKKKKPEFFARETRVRTNVLGTPVVAMGLAGQKKTQRIGADPRNLAWSSGERGPNGKDLFFHAREPCEGSSALVCCLLSWRVATLSLTSPFPPPLQCPRFEDQSNFGFRMLAKMGWTPGSGLGVDGQGVTRHVAVKLKDDNLGVGATKKTIDKWLDNTDAFSALLKTLNDRSPAAGTGDGESTGMATPDIRMKKRRRDASDEVHNEEDKEEKKKKKKKDTEKEKTVKDVEKKKKKKKKKNEIGDEGEEDSAENLTGKTKKKEKKKEMGGETAEDAAGNLGRKNKKKMRKTEREDEAEEDSAETLGGKKKKAKKAGLNGFVKEGSESSGKPPQSPQPSVTTNPRLPHRAKFLRQKKAAFADAARLAEILGIKDAAGA</sequence>
<feature type="compositionally biased region" description="Basic and acidic residues" evidence="1">
    <location>
        <begin position="211"/>
        <end position="224"/>
    </location>
</feature>
<evidence type="ECO:0000313" key="4">
    <source>
        <dbReference type="Proteomes" id="UP000673691"/>
    </source>
</evidence>
<evidence type="ECO:0000259" key="2">
    <source>
        <dbReference type="PROSITE" id="PS50174"/>
    </source>
</evidence>
<name>A0A8H7ZWK9_9FUNG</name>
<dbReference type="InterPro" id="IPR000467">
    <property type="entry name" value="G_patch_dom"/>
</dbReference>
<organism evidence="3 4">
    <name type="scientific">Olpidium bornovanus</name>
    <dbReference type="NCBI Taxonomy" id="278681"/>
    <lineage>
        <taxon>Eukaryota</taxon>
        <taxon>Fungi</taxon>
        <taxon>Fungi incertae sedis</taxon>
        <taxon>Olpidiomycota</taxon>
        <taxon>Olpidiomycotina</taxon>
        <taxon>Olpidiomycetes</taxon>
        <taxon>Olpidiales</taxon>
        <taxon>Olpidiaceae</taxon>
        <taxon>Olpidium</taxon>
    </lineage>
</organism>